<dbReference type="Pfam" id="PF09084">
    <property type="entry name" value="NMT1"/>
    <property type="match status" value="1"/>
</dbReference>
<comment type="subcellular location">
    <subcellularLocation>
        <location evidence="1">Periplasm</location>
    </subcellularLocation>
</comment>
<name>A0A094JBH8_9GAMM</name>
<dbReference type="GO" id="GO:0042597">
    <property type="term" value="C:periplasmic space"/>
    <property type="evidence" value="ECO:0007669"/>
    <property type="project" value="UniProtKB-SubCell"/>
</dbReference>
<protein>
    <recommendedName>
        <fullName evidence="4">Solute-binding protein family 3/N-terminal domain-containing protein</fullName>
    </recommendedName>
</protein>
<evidence type="ECO:0000259" key="4">
    <source>
        <dbReference type="SMART" id="SM00062"/>
    </source>
</evidence>
<comment type="caution">
    <text evidence="5">The sequence shown here is derived from an EMBL/GenBank/DDBJ whole genome shotgun (WGS) entry which is preliminary data.</text>
</comment>
<dbReference type="OrthoDB" id="6212007at2"/>
<dbReference type="SUPFAM" id="SSF53850">
    <property type="entry name" value="Periplasmic binding protein-like II"/>
    <property type="match status" value="1"/>
</dbReference>
<dbReference type="EMBL" id="JPEO01000007">
    <property type="protein sequence ID" value="KFZ37275.1"/>
    <property type="molecule type" value="Genomic_DNA"/>
</dbReference>
<sequence length="332" mass="37062">MEKLLLVMFALLGAVLLLLGQRQTSITEYIPAERTFKVGVSTSLLSSPIIIAERLGYFAEENLDVLLVPFKGGNACFDALIRFDVDLATSSDSVIMFNSLTRSNFVTLASFAESDNDIKLMMRKSEAIDNLAHLAGKRVGMVKGSASQYFYDTLLTMNGLNIDNVEVNIAPQEQGAALMAKAVDAISIWEPYGYKLRHNSPSQVVTLSAKGIYSISFNLIVRKPDNEQYQPQHISFLRALQRANEFMVENPQQAQQYVAEYLKVPLTEVSALWPDYLFRLSLDNTLVSNLNAQARWAINKGLTEISSPPDYRQYLDPMALNAAIHKPLVRTK</sequence>
<dbReference type="SMART" id="SM00062">
    <property type="entry name" value="PBPb"/>
    <property type="match status" value="1"/>
</dbReference>
<comment type="similarity">
    <text evidence="2">Belongs to the bacterial solute-binding protein SsuA/TauA family.</text>
</comment>
<organism evidence="5 6">
    <name type="scientific">Shewanella mangrovi</name>
    <dbReference type="NCBI Taxonomy" id="1515746"/>
    <lineage>
        <taxon>Bacteria</taxon>
        <taxon>Pseudomonadati</taxon>
        <taxon>Pseudomonadota</taxon>
        <taxon>Gammaproteobacteria</taxon>
        <taxon>Alteromonadales</taxon>
        <taxon>Shewanellaceae</taxon>
        <taxon>Shewanella</taxon>
    </lineage>
</organism>
<dbReference type="eggNOG" id="COG0715">
    <property type="taxonomic scope" value="Bacteria"/>
</dbReference>
<dbReference type="InterPro" id="IPR015168">
    <property type="entry name" value="SsuA/THI5"/>
</dbReference>
<dbReference type="Proteomes" id="UP000029264">
    <property type="component" value="Unassembled WGS sequence"/>
</dbReference>
<proteinExistence type="inferred from homology"/>
<dbReference type="RefSeq" id="WP_037442955.1">
    <property type="nucleotide sequence ID" value="NZ_JPEO01000007.1"/>
</dbReference>
<dbReference type="InterPro" id="IPR001638">
    <property type="entry name" value="Solute-binding_3/MltF_N"/>
</dbReference>
<evidence type="ECO:0000256" key="1">
    <source>
        <dbReference type="ARBA" id="ARBA00004418"/>
    </source>
</evidence>
<reference evidence="5 6" key="1">
    <citation type="submission" date="2014-06" db="EMBL/GenBank/DDBJ databases">
        <title>Shewanella sp. YQH10.</title>
        <authorList>
            <person name="Liu Y."/>
            <person name="Zeng R."/>
        </authorList>
    </citation>
    <scope>NUCLEOTIDE SEQUENCE [LARGE SCALE GENOMIC DNA]</scope>
    <source>
        <strain evidence="5 6">YQH10</strain>
    </source>
</reference>
<keyword evidence="6" id="KW-1185">Reference proteome</keyword>
<evidence type="ECO:0000313" key="5">
    <source>
        <dbReference type="EMBL" id="KFZ37275.1"/>
    </source>
</evidence>
<accession>A0A094JBH8</accession>
<keyword evidence="3" id="KW-0732">Signal</keyword>
<dbReference type="AlphaFoldDB" id="A0A094JBH8"/>
<dbReference type="GO" id="GO:0042918">
    <property type="term" value="P:alkanesulfonate transmembrane transport"/>
    <property type="evidence" value="ECO:0007669"/>
    <property type="project" value="TreeGrafter"/>
</dbReference>
<dbReference type="PANTHER" id="PTHR30024">
    <property type="entry name" value="ALIPHATIC SULFONATES-BINDING PROTEIN-RELATED"/>
    <property type="match status" value="1"/>
</dbReference>
<evidence type="ECO:0000256" key="3">
    <source>
        <dbReference type="ARBA" id="ARBA00022729"/>
    </source>
</evidence>
<feature type="domain" description="Solute-binding protein family 3/N-terminal" evidence="4">
    <location>
        <begin position="35"/>
        <end position="248"/>
    </location>
</feature>
<dbReference type="PANTHER" id="PTHR30024:SF47">
    <property type="entry name" value="TAURINE-BINDING PERIPLASMIC PROTEIN"/>
    <property type="match status" value="1"/>
</dbReference>
<evidence type="ECO:0000256" key="2">
    <source>
        <dbReference type="ARBA" id="ARBA00010742"/>
    </source>
</evidence>
<dbReference type="STRING" id="1515746.HR45_11410"/>
<gene>
    <name evidence="5" type="ORF">HR45_11410</name>
</gene>
<evidence type="ECO:0000313" key="6">
    <source>
        <dbReference type="Proteomes" id="UP000029264"/>
    </source>
</evidence>
<dbReference type="Gene3D" id="3.40.190.10">
    <property type="entry name" value="Periplasmic binding protein-like II"/>
    <property type="match status" value="2"/>
</dbReference>